<accession>A0A7G9S298</accession>
<dbReference type="RefSeq" id="WP_187554444.1">
    <property type="nucleotide sequence ID" value="NZ_CP060716.1"/>
</dbReference>
<evidence type="ECO:0000313" key="1">
    <source>
        <dbReference type="EMBL" id="QNN61973.1"/>
    </source>
</evidence>
<sequence>MPGEQWDVIVIGAGFSGLVAARDLTEQGYRVLVLGGARDRPGGRTWYRKFSGTDHMVEIGGVIPAGG</sequence>
<name>A0A7G9S298_9MICO</name>
<protein>
    <submittedName>
        <fullName evidence="1">FAD-dependent oxidoreductase</fullName>
    </submittedName>
</protein>
<dbReference type="Gene3D" id="3.50.50.60">
    <property type="entry name" value="FAD/NAD(P)-binding domain"/>
    <property type="match status" value="1"/>
</dbReference>
<dbReference type="InterPro" id="IPR036188">
    <property type="entry name" value="FAD/NAD-bd_sf"/>
</dbReference>
<organism evidence="1 2">
    <name type="scientific">Leucobacter denitrificans</name>
    <dbReference type="NCBI Taxonomy" id="683042"/>
    <lineage>
        <taxon>Bacteria</taxon>
        <taxon>Bacillati</taxon>
        <taxon>Actinomycetota</taxon>
        <taxon>Actinomycetes</taxon>
        <taxon>Micrococcales</taxon>
        <taxon>Microbacteriaceae</taxon>
        <taxon>Leucobacter</taxon>
    </lineage>
</organism>
<dbReference type="InterPro" id="IPR050281">
    <property type="entry name" value="Flavin_monoamine_oxidase"/>
</dbReference>
<dbReference type="Pfam" id="PF13450">
    <property type="entry name" value="NAD_binding_8"/>
    <property type="match status" value="1"/>
</dbReference>
<proteinExistence type="predicted"/>
<dbReference type="PANTHER" id="PTHR10742">
    <property type="entry name" value="FLAVIN MONOAMINE OXIDASE"/>
    <property type="match status" value="1"/>
</dbReference>
<gene>
    <name evidence="1" type="ORF">H9L06_06490</name>
</gene>
<dbReference type="AlphaFoldDB" id="A0A7G9S298"/>
<dbReference type="GO" id="GO:0016491">
    <property type="term" value="F:oxidoreductase activity"/>
    <property type="evidence" value="ECO:0007669"/>
    <property type="project" value="TreeGrafter"/>
</dbReference>
<keyword evidence="2" id="KW-1185">Reference proteome</keyword>
<reference evidence="1 2" key="1">
    <citation type="submission" date="2020-08" db="EMBL/GenBank/DDBJ databases">
        <title>Genome sequence of Leucobacter denitrificans KACC 14055T.</title>
        <authorList>
            <person name="Hyun D.-W."/>
            <person name="Bae J.-W."/>
        </authorList>
    </citation>
    <scope>NUCLEOTIDE SEQUENCE [LARGE SCALE GENOMIC DNA]</scope>
    <source>
        <strain evidence="1 2">KACC 14055</strain>
    </source>
</reference>
<dbReference type="KEGG" id="ldn:H9L06_06490"/>
<dbReference type="EMBL" id="CP060716">
    <property type="protein sequence ID" value="QNN61973.1"/>
    <property type="molecule type" value="Genomic_DNA"/>
</dbReference>
<dbReference type="SUPFAM" id="SSF51905">
    <property type="entry name" value="FAD/NAD(P)-binding domain"/>
    <property type="match status" value="1"/>
</dbReference>
<evidence type="ECO:0000313" key="2">
    <source>
        <dbReference type="Proteomes" id="UP000515934"/>
    </source>
</evidence>
<dbReference type="PANTHER" id="PTHR10742:SF410">
    <property type="entry name" value="LYSINE-SPECIFIC HISTONE DEMETHYLASE 2"/>
    <property type="match status" value="1"/>
</dbReference>
<dbReference type="Proteomes" id="UP000515934">
    <property type="component" value="Chromosome"/>
</dbReference>